<gene>
    <name evidence="7" type="ORF">BACT_0010</name>
</gene>
<dbReference type="RefSeq" id="WP_033504916.1">
    <property type="nucleotide sequence ID" value="NZ_CP011786.1"/>
</dbReference>
<feature type="transmembrane region" description="Helical" evidence="5">
    <location>
        <begin position="161"/>
        <end position="182"/>
    </location>
</feature>
<evidence type="ECO:0000256" key="5">
    <source>
        <dbReference type="SAM" id="Phobius"/>
    </source>
</evidence>
<dbReference type="Pfam" id="PF07690">
    <property type="entry name" value="MFS_1"/>
    <property type="match status" value="1"/>
</dbReference>
<feature type="transmembrane region" description="Helical" evidence="5">
    <location>
        <begin position="419"/>
        <end position="437"/>
    </location>
</feature>
<dbReference type="PANTHER" id="PTHR43826">
    <property type="entry name" value="GLUCOSE-6-PHOSPHATE EXCHANGER SLC37A4"/>
    <property type="match status" value="1"/>
</dbReference>
<evidence type="ECO:0000259" key="6">
    <source>
        <dbReference type="PROSITE" id="PS50850"/>
    </source>
</evidence>
<keyword evidence="8" id="KW-1185">Reference proteome</keyword>
<accession>A0A086Z2P6</accession>
<feature type="transmembrane region" description="Helical" evidence="5">
    <location>
        <begin position="96"/>
        <end position="114"/>
    </location>
</feature>
<keyword evidence="3 5" id="KW-1133">Transmembrane helix</keyword>
<keyword evidence="2 5" id="KW-0812">Transmembrane</keyword>
<feature type="transmembrane region" description="Helical" evidence="5">
    <location>
        <begin position="120"/>
        <end position="140"/>
    </location>
</feature>
<dbReference type="InterPro" id="IPR051337">
    <property type="entry name" value="OPA_Antiporter"/>
</dbReference>
<name>A0A086Z2P6_9BIFI</name>
<feature type="transmembrane region" description="Helical" evidence="5">
    <location>
        <begin position="357"/>
        <end position="375"/>
    </location>
</feature>
<dbReference type="GO" id="GO:0035435">
    <property type="term" value="P:phosphate ion transmembrane transport"/>
    <property type="evidence" value="ECO:0007669"/>
    <property type="project" value="TreeGrafter"/>
</dbReference>
<reference evidence="7 8" key="1">
    <citation type="submission" date="2014-03" db="EMBL/GenBank/DDBJ databases">
        <title>Genomics of Bifidobacteria.</title>
        <authorList>
            <person name="Ventura M."/>
            <person name="Milani C."/>
            <person name="Lugli G.A."/>
        </authorList>
    </citation>
    <scope>NUCLEOTIDE SEQUENCE [LARGE SCALE GENOMIC DNA]</scope>
    <source>
        <strain evidence="7 8">DSM 22766</strain>
    </source>
</reference>
<dbReference type="OrthoDB" id="8596007at2"/>
<dbReference type="eggNOG" id="COG2271">
    <property type="taxonomic scope" value="Bacteria"/>
</dbReference>
<dbReference type="InterPro" id="IPR000849">
    <property type="entry name" value="Sugar_P_transporter"/>
</dbReference>
<evidence type="ECO:0000256" key="4">
    <source>
        <dbReference type="ARBA" id="ARBA00023136"/>
    </source>
</evidence>
<feature type="transmembrane region" description="Helical" evidence="5">
    <location>
        <begin position="298"/>
        <end position="316"/>
    </location>
</feature>
<dbReference type="InterPro" id="IPR020846">
    <property type="entry name" value="MFS_dom"/>
</dbReference>
<evidence type="ECO:0000256" key="2">
    <source>
        <dbReference type="ARBA" id="ARBA00022692"/>
    </source>
</evidence>
<evidence type="ECO:0000256" key="1">
    <source>
        <dbReference type="ARBA" id="ARBA00004651"/>
    </source>
</evidence>
<feature type="transmembrane region" description="Helical" evidence="5">
    <location>
        <begin position="27"/>
        <end position="45"/>
    </location>
</feature>
<evidence type="ECO:0000313" key="7">
    <source>
        <dbReference type="EMBL" id="KFI40796.1"/>
    </source>
</evidence>
<dbReference type="CDD" id="cd17345">
    <property type="entry name" value="MFS_GlpT"/>
    <property type="match status" value="1"/>
</dbReference>
<dbReference type="STRING" id="1437605.AB656_05820"/>
<sequence length="456" mass="49439">MFAFLKPAPPAANKVPAGKVAGKYRQYRIRVFLSIYLGYAGYYIVRSNFSVASPYLKKNYGFTTADIGLITLCLAVSYGISKFVMGMLSDKSNPRFYIATGLLASAFLNLIFGATASKGVMMLLMVLMGIFQGMGAPAAHKSLSNWWAEKERGSFVSMWNTSHNLGSGTVAPIVGFALAAFGPHMWKSIFFVPSVISIIMAVLVIVLGADTPESVGLPPIQEFKADEYKGEKIDKSKLQSHSDLSIPQIFIRYVASNPYIWVLALSNAFVYIVRYGVLNWIPIYLNEAKGFSLAQARSSFALFEYAAIPGTILIGWMSDKFFHGKRAGIAAALMALLGVIFLGYWASSSLWAIDIEIALMGIFVYGPQMLIAALTIDLAPRFAIGSTTGFVGLFGYIFGEATASYGIGALVGKNGWDKGFGIIAISAVLGIVCFLILTRAERYKKVEAPEAGVVED</sequence>
<feature type="transmembrane region" description="Helical" evidence="5">
    <location>
        <begin position="188"/>
        <end position="209"/>
    </location>
</feature>
<feature type="transmembrane region" description="Helical" evidence="5">
    <location>
        <begin position="259"/>
        <end position="278"/>
    </location>
</feature>
<dbReference type="AlphaFoldDB" id="A0A086Z2P6"/>
<evidence type="ECO:0000313" key="8">
    <source>
        <dbReference type="Proteomes" id="UP000029015"/>
    </source>
</evidence>
<evidence type="ECO:0000256" key="3">
    <source>
        <dbReference type="ARBA" id="ARBA00022989"/>
    </source>
</evidence>
<dbReference type="PANTHER" id="PTHR43826:SF6">
    <property type="entry name" value="GLYCEROL-3-PHOSPHATE TRANSPORTER"/>
    <property type="match status" value="1"/>
</dbReference>
<feature type="transmembrane region" description="Helical" evidence="5">
    <location>
        <begin position="65"/>
        <end position="84"/>
    </location>
</feature>
<dbReference type="Proteomes" id="UP000029015">
    <property type="component" value="Unassembled WGS sequence"/>
</dbReference>
<feature type="transmembrane region" description="Helical" evidence="5">
    <location>
        <begin position="328"/>
        <end position="345"/>
    </location>
</feature>
<dbReference type="InterPro" id="IPR036259">
    <property type="entry name" value="MFS_trans_sf"/>
</dbReference>
<dbReference type="EMBL" id="JGYK01000001">
    <property type="protein sequence ID" value="KFI40796.1"/>
    <property type="molecule type" value="Genomic_DNA"/>
</dbReference>
<dbReference type="PATRIC" id="fig|1437605.7.peg.1202"/>
<dbReference type="GO" id="GO:0061513">
    <property type="term" value="F:glucose 6-phosphate:phosphate antiporter activity"/>
    <property type="evidence" value="ECO:0007669"/>
    <property type="project" value="TreeGrafter"/>
</dbReference>
<dbReference type="GO" id="GO:0005886">
    <property type="term" value="C:plasma membrane"/>
    <property type="evidence" value="ECO:0007669"/>
    <property type="project" value="UniProtKB-SubCell"/>
</dbReference>
<feature type="domain" description="Major facilitator superfamily (MFS) profile" evidence="6">
    <location>
        <begin position="27"/>
        <end position="442"/>
    </location>
</feature>
<dbReference type="PROSITE" id="PS50850">
    <property type="entry name" value="MFS"/>
    <property type="match status" value="1"/>
</dbReference>
<organism evidence="7 8">
    <name type="scientific">Bifidobacterium actinocoloniiforme DSM 22766</name>
    <dbReference type="NCBI Taxonomy" id="1437605"/>
    <lineage>
        <taxon>Bacteria</taxon>
        <taxon>Bacillati</taxon>
        <taxon>Actinomycetota</taxon>
        <taxon>Actinomycetes</taxon>
        <taxon>Bifidobacteriales</taxon>
        <taxon>Bifidobacteriaceae</taxon>
        <taxon>Bifidobacterium</taxon>
    </lineage>
</organism>
<dbReference type="KEGG" id="bact:AB656_05820"/>
<proteinExistence type="predicted"/>
<dbReference type="InterPro" id="IPR011701">
    <property type="entry name" value="MFS"/>
</dbReference>
<protein>
    <submittedName>
        <fullName evidence="7">Glycerol-3-phosphate transporter</fullName>
    </submittedName>
</protein>
<comment type="subcellular location">
    <subcellularLocation>
        <location evidence="1">Cell membrane</location>
        <topology evidence="1">Multi-pass membrane protein</topology>
    </subcellularLocation>
</comment>
<comment type="caution">
    <text evidence="7">The sequence shown here is derived from an EMBL/GenBank/DDBJ whole genome shotgun (WGS) entry which is preliminary data.</text>
</comment>
<dbReference type="SUPFAM" id="SSF103473">
    <property type="entry name" value="MFS general substrate transporter"/>
    <property type="match status" value="1"/>
</dbReference>
<keyword evidence="4 5" id="KW-0472">Membrane</keyword>
<dbReference type="Gene3D" id="1.20.1250.20">
    <property type="entry name" value="MFS general substrate transporter like domains"/>
    <property type="match status" value="2"/>
</dbReference>
<dbReference type="PIRSF" id="PIRSF002808">
    <property type="entry name" value="Hexose_phosphate_transp"/>
    <property type="match status" value="1"/>
</dbReference>